<evidence type="ECO:0000256" key="6">
    <source>
        <dbReference type="ARBA" id="ARBA00022946"/>
    </source>
</evidence>
<keyword evidence="7" id="KW-0249">Electron transport</keyword>
<dbReference type="InterPro" id="IPR003231">
    <property type="entry name" value="ACP"/>
</dbReference>
<keyword evidence="5" id="KW-0276">Fatty acid metabolism</keyword>
<keyword evidence="1" id="KW-0813">Transport</keyword>
<proteinExistence type="predicted"/>
<evidence type="ECO:0000256" key="8">
    <source>
        <dbReference type="ARBA" id="ARBA00023098"/>
    </source>
</evidence>
<keyword evidence="6" id="KW-0809">Transit peptide</keyword>
<organism evidence="11 12">
    <name type="scientific">Marinobacterium maritimum</name>
    <dbReference type="NCBI Taxonomy" id="500162"/>
    <lineage>
        <taxon>Bacteria</taxon>
        <taxon>Pseudomonadati</taxon>
        <taxon>Pseudomonadota</taxon>
        <taxon>Gammaproteobacteria</taxon>
        <taxon>Oceanospirillales</taxon>
        <taxon>Oceanospirillaceae</taxon>
        <taxon>Marinobacterium</taxon>
    </lineage>
</organism>
<keyword evidence="4" id="KW-0597">Phosphoprotein</keyword>
<dbReference type="SUPFAM" id="SSF47336">
    <property type="entry name" value="ACP-like"/>
    <property type="match status" value="1"/>
</dbReference>
<evidence type="ECO:0000259" key="10">
    <source>
        <dbReference type="PROSITE" id="PS50075"/>
    </source>
</evidence>
<dbReference type="Pfam" id="PF00550">
    <property type="entry name" value="PP-binding"/>
    <property type="match status" value="1"/>
</dbReference>
<evidence type="ECO:0000313" key="11">
    <source>
        <dbReference type="EMBL" id="GAA0691746.1"/>
    </source>
</evidence>
<evidence type="ECO:0000256" key="9">
    <source>
        <dbReference type="ARBA" id="ARBA00023160"/>
    </source>
</evidence>
<dbReference type="EMBL" id="BAAAET010000002">
    <property type="protein sequence ID" value="GAA0691746.1"/>
    <property type="molecule type" value="Genomic_DNA"/>
</dbReference>
<keyword evidence="9" id="KW-0275">Fatty acid biosynthesis</keyword>
<evidence type="ECO:0000256" key="3">
    <source>
        <dbReference type="ARBA" id="ARBA00022516"/>
    </source>
</evidence>
<feature type="domain" description="Carrier" evidence="10">
    <location>
        <begin position="1"/>
        <end position="78"/>
    </location>
</feature>
<dbReference type="RefSeq" id="WP_343805131.1">
    <property type="nucleotide sequence ID" value="NZ_BAAAET010000002.1"/>
</dbReference>
<reference evidence="11 12" key="1">
    <citation type="journal article" date="2019" name="Int. J. Syst. Evol. Microbiol.">
        <title>The Global Catalogue of Microorganisms (GCM) 10K type strain sequencing project: providing services to taxonomists for standard genome sequencing and annotation.</title>
        <authorList>
            <consortium name="The Broad Institute Genomics Platform"/>
            <consortium name="The Broad Institute Genome Sequencing Center for Infectious Disease"/>
            <person name="Wu L."/>
            <person name="Ma J."/>
        </authorList>
    </citation>
    <scope>NUCLEOTIDE SEQUENCE [LARGE SCALE GENOMIC DNA]</scope>
    <source>
        <strain evidence="11 12">JCM 15134</strain>
    </source>
</reference>
<comment type="caution">
    <text evidence="11">The sequence shown here is derived from an EMBL/GenBank/DDBJ whole genome shotgun (WGS) entry which is preliminary data.</text>
</comment>
<dbReference type="InterPro" id="IPR036736">
    <property type="entry name" value="ACP-like_sf"/>
</dbReference>
<dbReference type="PROSITE" id="PS50075">
    <property type="entry name" value="CARRIER"/>
    <property type="match status" value="1"/>
</dbReference>
<dbReference type="Proteomes" id="UP001499915">
    <property type="component" value="Unassembled WGS sequence"/>
</dbReference>
<name>A0ABN1I670_9GAMM</name>
<keyword evidence="12" id="KW-1185">Reference proteome</keyword>
<gene>
    <name evidence="11" type="primary">acpP_2</name>
    <name evidence="11" type="ORF">GCM10009104_18360</name>
</gene>
<evidence type="ECO:0000256" key="5">
    <source>
        <dbReference type="ARBA" id="ARBA00022832"/>
    </source>
</evidence>
<evidence type="ECO:0000256" key="2">
    <source>
        <dbReference type="ARBA" id="ARBA00022450"/>
    </source>
</evidence>
<evidence type="ECO:0000256" key="7">
    <source>
        <dbReference type="ARBA" id="ARBA00022982"/>
    </source>
</evidence>
<evidence type="ECO:0000256" key="1">
    <source>
        <dbReference type="ARBA" id="ARBA00022448"/>
    </source>
</evidence>
<sequence length="78" mass="8701">MKKVEIEQILDAIKATKVIEDVESLKHDVELSEQGIDSLDLSNMLLGMEDAFGIEIPDEDIDALLTINDILEYVNGKI</sequence>
<accession>A0ABN1I670</accession>
<dbReference type="PANTHER" id="PTHR20863">
    <property type="entry name" value="ACYL CARRIER PROTEIN"/>
    <property type="match status" value="1"/>
</dbReference>
<dbReference type="InterPro" id="IPR009081">
    <property type="entry name" value="PP-bd_ACP"/>
</dbReference>
<keyword evidence="3" id="KW-0444">Lipid biosynthesis</keyword>
<evidence type="ECO:0000256" key="4">
    <source>
        <dbReference type="ARBA" id="ARBA00022553"/>
    </source>
</evidence>
<keyword evidence="8" id="KW-0443">Lipid metabolism</keyword>
<dbReference type="Gene3D" id="1.10.1200.10">
    <property type="entry name" value="ACP-like"/>
    <property type="match status" value="1"/>
</dbReference>
<dbReference type="PANTHER" id="PTHR20863:SF28">
    <property type="entry name" value="ACYL CARRIER PROTEIN, MITOCHONDRIAL"/>
    <property type="match status" value="1"/>
</dbReference>
<protein>
    <submittedName>
        <fullName evidence="11">Acyl carrier protein</fullName>
    </submittedName>
</protein>
<keyword evidence="2" id="KW-0596">Phosphopantetheine</keyword>
<evidence type="ECO:0000313" key="12">
    <source>
        <dbReference type="Proteomes" id="UP001499915"/>
    </source>
</evidence>